<organism evidence="2 3">
    <name type="scientific">Cercophora scortea</name>
    <dbReference type="NCBI Taxonomy" id="314031"/>
    <lineage>
        <taxon>Eukaryota</taxon>
        <taxon>Fungi</taxon>
        <taxon>Dikarya</taxon>
        <taxon>Ascomycota</taxon>
        <taxon>Pezizomycotina</taxon>
        <taxon>Sordariomycetes</taxon>
        <taxon>Sordariomycetidae</taxon>
        <taxon>Sordariales</taxon>
        <taxon>Lasiosphaeriaceae</taxon>
        <taxon>Cercophora</taxon>
    </lineage>
</organism>
<protein>
    <submittedName>
        <fullName evidence="2">Uncharacterized protein</fullName>
    </submittedName>
</protein>
<reference evidence="2" key="2">
    <citation type="submission" date="2023-06" db="EMBL/GenBank/DDBJ databases">
        <authorList>
            <consortium name="Lawrence Berkeley National Laboratory"/>
            <person name="Haridas S."/>
            <person name="Hensen N."/>
            <person name="Bonometti L."/>
            <person name="Westerberg I."/>
            <person name="Brannstrom I.O."/>
            <person name="Guillou S."/>
            <person name="Cros-Aarteil S."/>
            <person name="Calhoun S."/>
            <person name="Kuo A."/>
            <person name="Mondo S."/>
            <person name="Pangilinan J."/>
            <person name="Riley R."/>
            <person name="Labutti K."/>
            <person name="Andreopoulos B."/>
            <person name="Lipzen A."/>
            <person name="Chen C."/>
            <person name="Yanf M."/>
            <person name="Daum C."/>
            <person name="Ng V."/>
            <person name="Clum A."/>
            <person name="Steindorff A."/>
            <person name="Ohm R."/>
            <person name="Martin F."/>
            <person name="Silar P."/>
            <person name="Natvig D."/>
            <person name="Lalanne C."/>
            <person name="Gautier V."/>
            <person name="Ament-Velasquez S.L."/>
            <person name="Kruys A."/>
            <person name="Hutchinson M.I."/>
            <person name="Powell A.J."/>
            <person name="Barry K."/>
            <person name="Miller A.N."/>
            <person name="Grigoriev I.V."/>
            <person name="Debuchy R."/>
            <person name="Gladieux P."/>
            <person name="Thoren M.H."/>
            <person name="Johannesson H."/>
        </authorList>
    </citation>
    <scope>NUCLEOTIDE SEQUENCE</scope>
    <source>
        <strain evidence="2">SMH4131-1</strain>
    </source>
</reference>
<gene>
    <name evidence="2" type="ORF">B0T19DRAFT_50760</name>
</gene>
<evidence type="ECO:0000256" key="1">
    <source>
        <dbReference type="SAM" id="MobiDB-lite"/>
    </source>
</evidence>
<evidence type="ECO:0000313" key="2">
    <source>
        <dbReference type="EMBL" id="KAK3336771.1"/>
    </source>
</evidence>
<keyword evidence="3" id="KW-1185">Reference proteome</keyword>
<name>A0AAE0J5V4_9PEZI</name>
<proteinExistence type="predicted"/>
<sequence length="345" mass="37190">MSKEDTGTRSQRASFHAGGRTARWYAHRSFAAQALGGNMVSSSIRDRDHTSVYAVRSPSGHETSWTSMSLDTIWPANSSALSANGVNGRCGCRGEMKMHNFYCNQDAEAPPPTDHGSGTSTAVTPVATGWAATINTPEDVGAQGIQQQQLVLSTEQTSPKAIQPHLLTTAEANPDARPCGFQPLELPPKKRSLPIPPIHRRGVHPPVKKRRLRKLAPAKNPTAQVMTEPRTDHITQIRTHPASTTHTLYTEPVFSWLDFLSNAVPSPSLWSTSSPAVANLQSAPDTPYWGADVARPAGVLPAYGVAAEWAPNQPYLEVFGTDPYACPCGFADCMASCPSRYPALL</sequence>
<dbReference type="EMBL" id="JAUEPO010000001">
    <property type="protein sequence ID" value="KAK3336771.1"/>
    <property type="molecule type" value="Genomic_DNA"/>
</dbReference>
<dbReference type="AlphaFoldDB" id="A0AAE0J5V4"/>
<feature type="compositionally biased region" description="Basic residues" evidence="1">
    <location>
        <begin position="198"/>
        <end position="209"/>
    </location>
</feature>
<feature type="region of interest" description="Disordered" evidence="1">
    <location>
        <begin position="186"/>
        <end position="209"/>
    </location>
</feature>
<evidence type="ECO:0000313" key="3">
    <source>
        <dbReference type="Proteomes" id="UP001286456"/>
    </source>
</evidence>
<comment type="caution">
    <text evidence="2">The sequence shown here is derived from an EMBL/GenBank/DDBJ whole genome shotgun (WGS) entry which is preliminary data.</text>
</comment>
<reference evidence="2" key="1">
    <citation type="journal article" date="2023" name="Mol. Phylogenet. Evol.">
        <title>Genome-scale phylogeny and comparative genomics of the fungal order Sordariales.</title>
        <authorList>
            <person name="Hensen N."/>
            <person name="Bonometti L."/>
            <person name="Westerberg I."/>
            <person name="Brannstrom I.O."/>
            <person name="Guillou S."/>
            <person name="Cros-Aarteil S."/>
            <person name="Calhoun S."/>
            <person name="Haridas S."/>
            <person name="Kuo A."/>
            <person name="Mondo S."/>
            <person name="Pangilinan J."/>
            <person name="Riley R."/>
            <person name="LaButti K."/>
            <person name="Andreopoulos B."/>
            <person name="Lipzen A."/>
            <person name="Chen C."/>
            <person name="Yan M."/>
            <person name="Daum C."/>
            <person name="Ng V."/>
            <person name="Clum A."/>
            <person name="Steindorff A."/>
            <person name="Ohm R.A."/>
            <person name="Martin F."/>
            <person name="Silar P."/>
            <person name="Natvig D.O."/>
            <person name="Lalanne C."/>
            <person name="Gautier V."/>
            <person name="Ament-Velasquez S.L."/>
            <person name="Kruys A."/>
            <person name="Hutchinson M.I."/>
            <person name="Powell A.J."/>
            <person name="Barry K."/>
            <person name="Miller A.N."/>
            <person name="Grigoriev I.V."/>
            <person name="Debuchy R."/>
            <person name="Gladieux P."/>
            <person name="Hiltunen Thoren M."/>
            <person name="Johannesson H."/>
        </authorList>
    </citation>
    <scope>NUCLEOTIDE SEQUENCE</scope>
    <source>
        <strain evidence="2">SMH4131-1</strain>
    </source>
</reference>
<accession>A0AAE0J5V4</accession>
<dbReference type="Proteomes" id="UP001286456">
    <property type="component" value="Unassembled WGS sequence"/>
</dbReference>